<dbReference type="Gene3D" id="3.80.10.10">
    <property type="entry name" value="Ribonuclease Inhibitor"/>
    <property type="match status" value="2"/>
</dbReference>
<keyword evidence="4" id="KW-1185">Reference proteome</keyword>
<dbReference type="InterPro" id="IPR002048">
    <property type="entry name" value="EF_hand_dom"/>
</dbReference>
<dbReference type="GO" id="GO:0005509">
    <property type="term" value="F:calcium ion binding"/>
    <property type="evidence" value="ECO:0007669"/>
    <property type="project" value="InterPro"/>
</dbReference>
<keyword evidence="1" id="KW-0106">Calcium</keyword>
<feature type="domain" description="EF-hand" evidence="2">
    <location>
        <begin position="199"/>
        <end position="234"/>
    </location>
</feature>
<evidence type="ECO:0000313" key="3">
    <source>
        <dbReference type="EMBL" id="GFO32618.1"/>
    </source>
</evidence>
<dbReference type="InterPro" id="IPR052394">
    <property type="entry name" value="LRR-containing"/>
</dbReference>
<dbReference type="SUPFAM" id="SSF52047">
    <property type="entry name" value="RNI-like"/>
    <property type="match status" value="1"/>
</dbReference>
<name>A0AAV4CKQ9_9GAST</name>
<evidence type="ECO:0000256" key="1">
    <source>
        <dbReference type="ARBA" id="ARBA00022837"/>
    </source>
</evidence>
<dbReference type="AlphaFoldDB" id="A0AAV4CKQ9"/>
<dbReference type="PANTHER" id="PTHR24114">
    <property type="entry name" value="LEUCINE RICH REPEAT FAMILY PROTEIN"/>
    <property type="match status" value="1"/>
</dbReference>
<dbReference type="PANTHER" id="PTHR24114:SF50">
    <property type="entry name" value="RNI-LIKE PROTEIN"/>
    <property type="match status" value="1"/>
</dbReference>
<proteinExistence type="predicted"/>
<dbReference type="Pfam" id="PF13516">
    <property type="entry name" value="LRR_6"/>
    <property type="match status" value="4"/>
</dbReference>
<dbReference type="Proteomes" id="UP000735302">
    <property type="component" value="Unassembled WGS sequence"/>
</dbReference>
<dbReference type="PROSITE" id="PS50222">
    <property type="entry name" value="EF_HAND_2"/>
    <property type="match status" value="1"/>
</dbReference>
<dbReference type="InterPro" id="IPR032675">
    <property type="entry name" value="LRR_dom_sf"/>
</dbReference>
<sequence length="297" mass="32604">MSLVSLDLSHNEFSVMGGIHLGGALGVNDGLVDLDLSWNCLRKDGAAAIASSLRLNRTLEVLDLSWNGFGVEGATALAKSLPVNTTLKVLDLTNNRIDWKAAQKLALGLKKNKGLETLILNMNPLGEAGAESILKSLVGHPTVRFLGMEEMGLSRGNVSTIEQLEKSLGMIVMHGGVNGRDRSTAVSNVTRLFNQFRAKKWQELGDLLRQHDEDKTGLIQVDDVKLCLRAAGLNLTNRFMDVLLENMDSTRQGRIDYRSILSGEAFSEHCRRRPSRGFHLLDRAQLDDPDTDDESGK</sequence>
<accession>A0AAV4CKQ9</accession>
<protein>
    <submittedName>
        <fullName evidence="3">Leucine-rich repeat-containing protein 74a-like</fullName>
    </submittedName>
</protein>
<gene>
    <name evidence="3" type="ORF">PoB_005912300</name>
</gene>
<dbReference type="PROSITE" id="PS00018">
    <property type="entry name" value="EF_HAND_1"/>
    <property type="match status" value="1"/>
</dbReference>
<dbReference type="InterPro" id="IPR001611">
    <property type="entry name" value="Leu-rich_rpt"/>
</dbReference>
<organism evidence="3 4">
    <name type="scientific">Plakobranchus ocellatus</name>
    <dbReference type="NCBI Taxonomy" id="259542"/>
    <lineage>
        <taxon>Eukaryota</taxon>
        <taxon>Metazoa</taxon>
        <taxon>Spiralia</taxon>
        <taxon>Lophotrochozoa</taxon>
        <taxon>Mollusca</taxon>
        <taxon>Gastropoda</taxon>
        <taxon>Heterobranchia</taxon>
        <taxon>Euthyneura</taxon>
        <taxon>Panpulmonata</taxon>
        <taxon>Sacoglossa</taxon>
        <taxon>Placobranchoidea</taxon>
        <taxon>Plakobranchidae</taxon>
        <taxon>Plakobranchus</taxon>
    </lineage>
</organism>
<dbReference type="Gene3D" id="1.10.238.10">
    <property type="entry name" value="EF-hand"/>
    <property type="match status" value="1"/>
</dbReference>
<reference evidence="3 4" key="1">
    <citation type="journal article" date="2021" name="Elife">
        <title>Chloroplast acquisition without the gene transfer in kleptoplastic sea slugs, Plakobranchus ocellatus.</title>
        <authorList>
            <person name="Maeda T."/>
            <person name="Takahashi S."/>
            <person name="Yoshida T."/>
            <person name="Shimamura S."/>
            <person name="Takaki Y."/>
            <person name="Nagai Y."/>
            <person name="Toyoda A."/>
            <person name="Suzuki Y."/>
            <person name="Arimoto A."/>
            <person name="Ishii H."/>
            <person name="Satoh N."/>
            <person name="Nishiyama T."/>
            <person name="Hasebe M."/>
            <person name="Maruyama T."/>
            <person name="Minagawa J."/>
            <person name="Obokata J."/>
            <person name="Shigenobu S."/>
        </authorList>
    </citation>
    <scope>NUCLEOTIDE SEQUENCE [LARGE SCALE GENOMIC DNA]</scope>
</reference>
<evidence type="ECO:0000259" key="2">
    <source>
        <dbReference type="PROSITE" id="PS50222"/>
    </source>
</evidence>
<comment type="caution">
    <text evidence="3">The sequence shown here is derived from an EMBL/GenBank/DDBJ whole genome shotgun (WGS) entry which is preliminary data.</text>
</comment>
<dbReference type="EMBL" id="BLXT01006644">
    <property type="protein sequence ID" value="GFO32618.1"/>
    <property type="molecule type" value="Genomic_DNA"/>
</dbReference>
<dbReference type="SUPFAM" id="SSF47473">
    <property type="entry name" value="EF-hand"/>
    <property type="match status" value="1"/>
</dbReference>
<dbReference type="InterPro" id="IPR011992">
    <property type="entry name" value="EF-hand-dom_pair"/>
</dbReference>
<dbReference type="SMART" id="SM00368">
    <property type="entry name" value="LRR_RI"/>
    <property type="match status" value="5"/>
</dbReference>
<dbReference type="InterPro" id="IPR018247">
    <property type="entry name" value="EF_Hand_1_Ca_BS"/>
</dbReference>
<evidence type="ECO:0000313" key="4">
    <source>
        <dbReference type="Proteomes" id="UP000735302"/>
    </source>
</evidence>